<evidence type="ECO:0000256" key="2">
    <source>
        <dbReference type="ARBA" id="ARBA00023002"/>
    </source>
</evidence>
<dbReference type="AlphaFoldDB" id="A0A433DAM1"/>
<name>A0A433DAM1_9FUNG</name>
<dbReference type="PANTHER" id="PTHR48106:SF13">
    <property type="entry name" value="QUINONE OXIDOREDUCTASE-RELATED"/>
    <property type="match status" value="1"/>
</dbReference>
<evidence type="ECO:0008006" key="5">
    <source>
        <dbReference type="Google" id="ProtNLM"/>
    </source>
</evidence>
<organism evidence="3 4">
    <name type="scientific">Jimgerdemannia flammicorona</name>
    <dbReference type="NCBI Taxonomy" id="994334"/>
    <lineage>
        <taxon>Eukaryota</taxon>
        <taxon>Fungi</taxon>
        <taxon>Fungi incertae sedis</taxon>
        <taxon>Mucoromycota</taxon>
        <taxon>Mucoromycotina</taxon>
        <taxon>Endogonomycetes</taxon>
        <taxon>Endogonales</taxon>
        <taxon>Endogonaceae</taxon>
        <taxon>Jimgerdemannia</taxon>
    </lineage>
</organism>
<dbReference type="GO" id="GO:0035925">
    <property type="term" value="F:mRNA 3'-UTR AU-rich region binding"/>
    <property type="evidence" value="ECO:0007669"/>
    <property type="project" value="TreeGrafter"/>
</dbReference>
<comment type="caution">
    <text evidence="3">The sequence shown here is derived from an EMBL/GenBank/DDBJ whole genome shotgun (WGS) entry which is preliminary data.</text>
</comment>
<dbReference type="GO" id="GO:0003960">
    <property type="term" value="F:quinone reductase (NADPH) activity"/>
    <property type="evidence" value="ECO:0007669"/>
    <property type="project" value="TreeGrafter"/>
</dbReference>
<protein>
    <recommendedName>
        <fullName evidence="5">Chaperonin 10-like protein</fullName>
    </recommendedName>
</protein>
<dbReference type="GO" id="GO:0005829">
    <property type="term" value="C:cytosol"/>
    <property type="evidence" value="ECO:0007669"/>
    <property type="project" value="TreeGrafter"/>
</dbReference>
<evidence type="ECO:0000313" key="3">
    <source>
        <dbReference type="EMBL" id="RUP47871.1"/>
    </source>
</evidence>
<gene>
    <name evidence="3" type="ORF">BC936DRAFT_145244</name>
</gene>
<evidence type="ECO:0000256" key="1">
    <source>
        <dbReference type="ARBA" id="ARBA00022857"/>
    </source>
</evidence>
<keyword evidence="2" id="KW-0560">Oxidoreductase</keyword>
<dbReference type="PANTHER" id="PTHR48106">
    <property type="entry name" value="QUINONE OXIDOREDUCTASE PIG3-RELATED"/>
    <property type="match status" value="1"/>
</dbReference>
<evidence type="ECO:0000313" key="4">
    <source>
        <dbReference type="Proteomes" id="UP000268093"/>
    </source>
</evidence>
<reference evidence="3 4" key="1">
    <citation type="journal article" date="2018" name="New Phytol.">
        <title>Phylogenomics of Endogonaceae and evolution of mycorrhizas within Mucoromycota.</title>
        <authorList>
            <person name="Chang Y."/>
            <person name="Desiro A."/>
            <person name="Na H."/>
            <person name="Sandor L."/>
            <person name="Lipzen A."/>
            <person name="Clum A."/>
            <person name="Barry K."/>
            <person name="Grigoriev I.V."/>
            <person name="Martin F.M."/>
            <person name="Stajich J.E."/>
            <person name="Smith M.E."/>
            <person name="Bonito G."/>
            <person name="Spatafora J.W."/>
        </authorList>
    </citation>
    <scope>NUCLEOTIDE SEQUENCE [LARGE SCALE GENOMIC DNA]</scope>
    <source>
        <strain evidence="3 4">GMNB39</strain>
    </source>
</reference>
<sequence>MEGSGIVEKVGAGANFQVGEKVAYLGVGVHSYAGYTVVPANEVVKVPEGLSFEDAAAAMMQGSPLSKTKSYYALNVNCWVKKLYNHLKP</sequence>
<dbReference type="OrthoDB" id="48317at2759"/>
<dbReference type="Gene3D" id="3.90.180.10">
    <property type="entry name" value="Medium-chain alcohol dehydrogenases, catalytic domain"/>
    <property type="match status" value="1"/>
</dbReference>
<dbReference type="EMBL" id="RBNI01004013">
    <property type="protein sequence ID" value="RUP47871.1"/>
    <property type="molecule type" value="Genomic_DNA"/>
</dbReference>
<accession>A0A433DAM1</accession>
<feature type="non-terminal residue" evidence="3">
    <location>
        <position position="89"/>
    </location>
</feature>
<keyword evidence="4" id="KW-1185">Reference proteome</keyword>
<dbReference type="Proteomes" id="UP000268093">
    <property type="component" value="Unassembled WGS sequence"/>
</dbReference>
<proteinExistence type="predicted"/>
<dbReference type="GO" id="GO:0070402">
    <property type="term" value="F:NADPH binding"/>
    <property type="evidence" value="ECO:0007669"/>
    <property type="project" value="TreeGrafter"/>
</dbReference>
<keyword evidence="1" id="KW-0521">NADP</keyword>
<dbReference type="SUPFAM" id="SSF50129">
    <property type="entry name" value="GroES-like"/>
    <property type="match status" value="1"/>
</dbReference>
<dbReference type="InterPro" id="IPR011032">
    <property type="entry name" value="GroES-like_sf"/>
</dbReference>